<accession>A0AAV4XGD1</accession>
<organism evidence="2 3">
    <name type="scientific">Caerostris extrusa</name>
    <name type="common">Bark spider</name>
    <name type="synonym">Caerostris bankana</name>
    <dbReference type="NCBI Taxonomy" id="172846"/>
    <lineage>
        <taxon>Eukaryota</taxon>
        <taxon>Metazoa</taxon>
        <taxon>Ecdysozoa</taxon>
        <taxon>Arthropoda</taxon>
        <taxon>Chelicerata</taxon>
        <taxon>Arachnida</taxon>
        <taxon>Araneae</taxon>
        <taxon>Araneomorphae</taxon>
        <taxon>Entelegynae</taxon>
        <taxon>Araneoidea</taxon>
        <taxon>Araneidae</taxon>
        <taxon>Caerostris</taxon>
    </lineage>
</organism>
<gene>
    <name evidence="2" type="ORF">CEXT_11201</name>
</gene>
<feature type="region of interest" description="Disordered" evidence="1">
    <location>
        <begin position="82"/>
        <end position="112"/>
    </location>
</feature>
<name>A0AAV4XGD1_CAEEX</name>
<evidence type="ECO:0000313" key="2">
    <source>
        <dbReference type="EMBL" id="GIY93692.1"/>
    </source>
</evidence>
<evidence type="ECO:0000313" key="3">
    <source>
        <dbReference type="Proteomes" id="UP001054945"/>
    </source>
</evidence>
<sequence>MNPNLGTQSPGATCCVLIFAPFSIPQKHQLIREIYRQLGNYLPPPPLCLGTCNQGTYHGSPLLSLLSADCIRLFCEHDPNHSKNTPLPDPHTNSRLAQTIPFATPEMMDDPT</sequence>
<dbReference type="Proteomes" id="UP001054945">
    <property type="component" value="Unassembled WGS sequence"/>
</dbReference>
<keyword evidence="3" id="KW-1185">Reference proteome</keyword>
<reference evidence="2 3" key="1">
    <citation type="submission" date="2021-06" db="EMBL/GenBank/DDBJ databases">
        <title>Caerostris extrusa draft genome.</title>
        <authorList>
            <person name="Kono N."/>
            <person name="Arakawa K."/>
        </authorList>
    </citation>
    <scope>NUCLEOTIDE SEQUENCE [LARGE SCALE GENOMIC DNA]</scope>
</reference>
<comment type="caution">
    <text evidence="2">The sequence shown here is derived from an EMBL/GenBank/DDBJ whole genome shotgun (WGS) entry which is preliminary data.</text>
</comment>
<dbReference type="AlphaFoldDB" id="A0AAV4XGD1"/>
<dbReference type="EMBL" id="BPLR01000293">
    <property type="protein sequence ID" value="GIY93692.1"/>
    <property type="molecule type" value="Genomic_DNA"/>
</dbReference>
<proteinExistence type="predicted"/>
<protein>
    <submittedName>
        <fullName evidence="2">Uncharacterized protein</fullName>
    </submittedName>
</protein>
<evidence type="ECO:0000256" key="1">
    <source>
        <dbReference type="SAM" id="MobiDB-lite"/>
    </source>
</evidence>